<accession>A0A0T5P5I8</accession>
<proteinExistence type="inferred from homology"/>
<keyword evidence="4 5" id="KW-0472">Membrane</keyword>
<evidence type="ECO:0000256" key="1">
    <source>
        <dbReference type="ARBA" id="ARBA00004651"/>
    </source>
</evidence>
<organism evidence="7 8">
    <name type="scientific">Roseovarius indicus</name>
    <dbReference type="NCBI Taxonomy" id="540747"/>
    <lineage>
        <taxon>Bacteria</taxon>
        <taxon>Pseudomonadati</taxon>
        <taxon>Pseudomonadota</taxon>
        <taxon>Alphaproteobacteria</taxon>
        <taxon>Rhodobacterales</taxon>
        <taxon>Roseobacteraceae</taxon>
        <taxon>Roseovarius</taxon>
    </lineage>
</organism>
<dbReference type="PANTHER" id="PTHR30133">
    <property type="entry name" value="CATIONIC AMINO ACID TRANSPORTER, MEMBRANE COMPONENT"/>
    <property type="match status" value="1"/>
</dbReference>
<dbReference type="Gene3D" id="1.10.3720.10">
    <property type="entry name" value="MetI-like"/>
    <property type="match status" value="1"/>
</dbReference>
<keyword evidence="5" id="KW-0813">Transport</keyword>
<evidence type="ECO:0000256" key="4">
    <source>
        <dbReference type="ARBA" id="ARBA00023136"/>
    </source>
</evidence>
<dbReference type="Proteomes" id="UP000051401">
    <property type="component" value="Unassembled WGS sequence"/>
</dbReference>
<name>A0A0T5P5I8_9RHOB</name>
<reference evidence="7 8" key="1">
    <citation type="submission" date="2015-04" db="EMBL/GenBank/DDBJ databases">
        <title>The draft genome sequence of Roseovarius indicus B108T.</title>
        <authorList>
            <person name="Li G."/>
            <person name="Lai Q."/>
            <person name="Shao Z."/>
            <person name="Yan P."/>
        </authorList>
    </citation>
    <scope>NUCLEOTIDE SEQUENCE [LARGE SCALE GENOMIC DNA]</scope>
    <source>
        <strain evidence="7 8">B108</strain>
    </source>
</reference>
<dbReference type="SUPFAM" id="SSF161098">
    <property type="entry name" value="MetI-like"/>
    <property type="match status" value="1"/>
</dbReference>
<evidence type="ECO:0000256" key="5">
    <source>
        <dbReference type="RuleBase" id="RU363032"/>
    </source>
</evidence>
<keyword evidence="2 5" id="KW-0812">Transmembrane</keyword>
<evidence type="ECO:0000256" key="2">
    <source>
        <dbReference type="ARBA" id="ARBA00022692"/>
    </source>
</evidence>
<evidence type="ECO:0000256" key="3">
    <source>
        <dbReference type="ARBA" id="ARBA00022989"/>
    </source>
</evidence>
<comment type="caution">
    <text evidence="7">The sequence shown here is derived from an EMBL/GenBank/DDBJ whole genome shotgun (WGS) entry which is preliminary data.</text>
</comment>
<dbReference type="InterPro" id="IPR035906">
    <property type="entry name" value="MetI-like_sf"/>
</dbReference>
<feature type="transmembrane region" description="Helical" evidence="5">
    <location>
        <begin position="71"/>
        <end position="92"/>
    </location>
</feature>
<evidence type="ECO:0000313" key="8">
    <source>
        <dbReference type="Proteomes" id="UP000051401"/>
    </source>
</evidence>
<dbReference type="PATRIC" id="fig|540747.5.peg.1683"/>
<dbReference type="InterPro" id="IPR000515">
    <property type="entry name" value="MetI-like"/>
</dbReference>
<keyword evidence="3 5" id="KW-1133">Transmembrane helix</keyword>
<dbReference type="PANTHER" id="PTHR30133:SF2">
    <property type="entry name" value="ARGININE ABC TRANSPORTER PERMEASE PROTEIN ARTQ"/>
    <property type="match status" value="1"/>
</dbReference>
<dbReference type="OrthoDB" id="9815029at2"/>
<feature type="transmembrane region" description="Helical" evidence="5">
    <location>
        <begin position="185"/>
        <end position="209"/>
    </location>
</feature>
<evidence type="ECO:0000313" key="7">
    <source>
        <dbReference type="EMBL" id="KRS16273.1"/>
    </source>
</evidence>
<dbReference type="PROSITE" id="PS50928">
    <property type="entry name" value="ABC_TM1"/>
    <property type="match status" value="1"/>
</dbReference>
<feature type="domain" description="ABC transmembrane type-1" evidence="6">
    <location>
        <begin position="29"/>
        <end position="270"/>
    </location>
</feature>
<dbReference type="Pfam" id="PF00528">
    <property type="entry name" value="BPD_transp_1"/>
    <property type="match status" value="1"/>
</dbReference>
<feature type="transmembrane region" description="Helical" evidence="5">
    <location>
        <begin position="139"/>
        <end position="164"/>
    </location>
</feature>
<feature type="transmembrane region" description="Helical" evidence="5">
    <location>
        <begin position="249"/>
        <end position="270"/>
    </location>
</feature>
<comment type="similarity">
    <text evidence="5">Belongs to the binding-protein-dependent transport system permease family.</text>
</comment>
<sequence>MFAFCTDPETLGNFQWLACYMTTGKHMSLYVSVFVVLALLGITAPVALAFGFGGAVAARSRIAPLSWFGKAYIAIVRGVPDIAFFLFFVIALDQFFEWIRHEVKCPGWDQPIRQGNDFIVCAQAKLPLSTSPQWVHETYGFFLAVLTFAIVFGAFSANVLFGAMRAVPRAQLETAEAYGMSRRQTFWRILVPQMWVYALPGLSNLWMVLIKATPLLFLLGVEDIVYWARELGGTANPRFTDYPHGDWRMWYFLALLVFYLGFTRVSEIFLEKLMVKLSHGQATTAGEAQRKAGA</sequence>
<dbReference type="GO" id="GO:0005886">
    <property type="term" value="C:plasma membrane"/>
    <property type="evidence" value="ECO:0007669"/>
    <property type="project" value="UniProtKB-SubCell"/>
</dbReference>
<gene>
    <name evidence="7" type="ORF">XM52_19645</name>
</gene>
<protein>
    <submittedName>
        <fullName evidence="7">ABC transporter permease</fullName>
    </submittedName>
</protein>
<comment type="subcellular location">
    <subcellularLocation>
        <location evidence="1 5">Cell membrane</location>
        <topology evidence="1 5">Multi-pass membrane protein</topology>
    </subcellularLocation>
</comment>
<dbReference type="CDD" id="cd06261">
    <property type="entry name" value="TM_PBP2"/>
    <property type="match status" value="1"/>
</dbReference>
<dbReference type="AlphaFoldDB" id="A0A0T5P5I8"/>
<dbReference type="GO" id="GO:0055085">
    <property type="term" value="P:transmembrane transport"/>
    <property type="evidence" value="ECO:0007669"/>
    <property type="project" value="InterPro"/>
</dbReference>
<dbReference type="RefSeq" id="WP_057818689.1">
    <property type="nucleotide sequence ID" value="NZ_CP031598.1"/>
</dbReference>
<evidence type="ECO:0000259" key="6">
    <source>
        <dbReference type="PROSITE" id="PS50928"/>
    </source>
</evidence>
<dbReference type="InterPro" id="IPR051613">
    <property type="entry name" value="ABC_transp_permease_HisMQ"/>
</dbReference>
<dbReference type="EMBL" id="LAXI01000015">
    <property type="protein sequence ID" value="KRS16273.1"/>
    <property type="molecule type" value="Genomic_DNA"/>
</dbReference>
<keyword evidence="8" id="KW-1185">Reference proteome</keyword>
<feature type="transmembrane region" description="Helical" evidence="5">
    <location>
        <begin position="29"/>
        <end position="50"/>
    </location>
</feature>
<dbReference type="STRING" id="540747.SAMN04488031_10141"/>